<proteinExistence type="inferred from homology"/>
<evidence type="ECO:0000256" key="1">
    <source>
        <dbReference type="ARBA" id="ARBA00006599"/>
    </source>
</evidence>
<name>A0A4Y9ENP3_9SPHN</name>
<dbReference type="GO" id="GO:0045436">
    <property type="term" value="F:lycopene beta cyclase activity"/>
    <property type="evidence" value="ECO:0007669"/>
    <property type="project" value="InterPro"/>
</dbReference>
<dbReference type="SUPFAM" id="SSF51905">
    <property type="entry name" value="FAD/NAD(P)-binding domain"/>
    <property type="match status" value="1"/>
</dbReference>
<sequence>MDFDLILAGGGLANGLIALRLAEVRPDLRVAIVEAAETIGGNHTWSSFGSDIDSGAHGWTAPLTEHRWDTYGIRFPKRSRQLAAAYGSATSERLDAAVRAALPQGCVLTGVAVAALSPTSVTLANGTVLQAHAVIDGRGQGPTDALDLRWQKFIGIEFELAADHGLAGPIIMDATVPQLDGYRFVYTLPFGPRRVLIEDTYYSDGAELAPEALRARLRAYAAAQGLQVVRELREETGVLPIALDGDIEALWDEGEPGVPRVGLRAALFHPTTGYSFPDAVRTAELVASLPDLSAPALYAALRQHSTSTWRARGFYRMLNKMLFIAAEPDQRYKVLQRFYGLDASLISRFYAGQSTFADKVRVLSGKPPVPIGRALSAIFGPAPR</sequence>
<dbReference type="Gene3D" id="3.50.50.60">
    <property type="entry name" value="FAD/NAD(P)-binding domain"/>
    <property type="match status" value="1"/>
</dbReference>
<dbReference type="NCBIfam" id="TIGR01790">
    <property type="entry name" value="carotene-cycl"/>
    <property type="match status" value="1"/>
</dbReference>
<dbReference type="AlphaFoldDB" id="A0A4Y9ENP3"/>
<dbReference type="GO" id="GO:0016117">
    <property type="term" value="P:carotenoid biosynthetic process"/>
    <property type="evidence" value="ECO:0007669"/>
    <property type="project" value="InterPro"/>
</dbReference>
<dbReference type="InterPro" id="IPR036188">
    <property type="entry name" value="FAD/NAD-bd_sf"/>
</dbReference>
<evidence type="ECO:0000313" key="2">
    <source>
        <dbReference type="EMBL" id="TFU03686.1"/>
    </source>
</evidence>
<dbReference type="Proteomes" id="UP000297737">
    <property type="component" value="Unassembled WGS sequence"/>
</dbReference>
<dbReference type="Pfam" id="PF05834">
    <property type="entry name" value="Lycopene_cycl"/>
    <property type="match status" value="1"/>
</dbReference>
<organism evidence="2 3">
    <name type="scientific">Glacieibacterium arshaanense</name>
    <dbReference type="NCBI Taxonomy" id="2511025"/>
    <lineage>
        <taxon>Bacteria</taxon>
        <taxon>Pseudomonadati</taxon>
        <taxon>Pseudomonadota</taxon>
        <taxon>Alphaproteobacteria</taxon>
        <taxon>Sphingomonadales</taxon>
        <taxon>Sphingosinicellaceae</taxon>
        <taxon>Glacieibacterium</taxon>
    </lineage>
</organism>
<accession>A0A4Y9ENP3</accession>
<dbReference type="InterPro" id="IPR008461">
    <property type="entry name" value="CrtY"/>
</dbReference>
<evidence type="ECO:0000313" key="3">
    <source>
        <dbReference type="Proteomes" id="UP000297737"/>
    </source>
</evidence>
<reference evidence="2 3" key="1">
    <citation type="submission" date="2019-02" db="EMBL/GenBank/DDBJ databases">
        <title>Polymorphobacter sp. isolated from the lake at the Tibet of China.</title>
        <authorList>
            <person name="Li A."/>
        </authorList>
    </citation>
    <scope>NUCLEOTIDE SEQUENCE [LARGE SCALE GENOMIC DNA]</scope>
    <source>
        <strain evidence="2 3">DJ1R-1</strain>
    </source>
</reference>
<dbReference type="NCBIfam" id="TIGR01789">
    <property type="entry name" value="lycopene_cycl"/>
    <property type="match status" value="1"/>
</dbReference>
<dbReference type="EMBL" id="SIHO01000002">
    <property type="protein sequence ID" value="TFU03686.1"/>
    <property type="molecule type" value="Genomic_DNA"/>
</dbReference>
<dbReference type="RefSeq" id="WP_135246278.1">
    <property type="nucleotide sequence ID" value="NZ_SIHO01000002.1"/>
</dbReference>
<dbReference type="OrthoDB" id="5793379at2"/>
<dbReference type="GO" id="GO:0016705">
    <property type="term" value="F:oxidoreductase activity, acting on paired donors, with incorporation or reduction of molecular oxygen"/>
    <property type="evidence" value="ECO:0007669"/>
    <property type="project" value="InterPro"/>
</dbReference>
<comment type="caution">
    <text evidence="2">The sequence shown here is derived from an EMBL/GenBank/DDBJ whole genome shotgun (WGS) entry which is preliminary data.</text>
</comment>
<comment type="similarity">
    <text evidence="1">Belongs to the lycopene cyclase family.</text>
</comment>
<gene>
    <name evidence="2" type="primary">crtY</name>
    <name evidence="2" type="ORF">EUV02_11095</name>
</gene>
<protein>
    <submittedName>
        <fullName evidence="2">Lycopene cyclase</fullName>
    </submittedName>
</protein>
<dbReference type="InterPro" id="IPR010108">
    <property type="entry name" value="Lycopene_cyclase_b/e"/>
</dbReference>
<keyword evidence="3" id="KW-1185">Reference proteome</keyword>